<proteinExistence type="predicted"/>
<keyword evidence="3" id="KW-1185">Reference proteome</keyword>
<feature type="compositionally biased region" description="Basic and acidic residues" evidence="1">
    <location>
        <begin position="35"/>
        <end position="87"/>
    </location>
</feature>
<gene>
    <name evidence="2" type="ORF">SAMN05444586_100175</name>
</gene>
<accession>A0A1I6NQX0</accession>
<name>A0A1I6NQX0_9GAMM</name>
<dbReference type="Proteomes" id="UP000182827">
    <property type="component" value="Unassembled WGS sequence"/>
</dbReference>
<organism evidence="2 3">
    <name type="scientific">Acinetobacter bohemicus</name>
    <dbReference type="NCBI Taxonomy" id="1435036"/>
    <lineage>
        <taxon>Bacteria</taxon>
        <taxon>Pseudomonadati</taxon>
        <taxon>Pseudomonadota</taxon>
        <taxon>Gammaproteobacteria</taxon>
        <taxon>Moraxellales</taxon>
        <taxon>Moraxellaceae</taxon>
        <taxon>Acinetobacter</taxon>
    </lineage>
</organism>
<evidence type="ECO:0000256" key="1">
    <source>
        <dbReference type="SAM" id="MobiDB-lite"/>
    </source>
</evidence>
<evidence type="ECO:0000313" key="2">
    <source>
        <dbReference type="EMBL" id="SFS30402.1"/>
    </source>
</evidence>
<feature type="region of interest" description="Disordered" evidence="1">
    <location>
        <begin position="1"/>
        <end position="120"/>
    </location>
</feature>
<reference evidence="3" key="1">
    <citation type="submission" date="2016-10" db="EMBL/GenBank/DDBJ databases">
        <authorList>
            <person name="Varghese N."/>
            <person name="Submissions S."/>
        </authorList>
    </citation>
    <scope>NUCLEOTIDE SEQUENCE [LARGE SCALE GENOMIC DNA]</scope>
    <source>
        <strain evidence="3">ANC 5076</strain>
    </source>
</reference>
<dbReference type="EMBL" id="FOZU01000001">
    <property type="protein sequence ID" value="SFS30402.1"/>
    <property type="molecule type" value="Genomic_DNA"/>
</dbReference>
<evidence type="ECO:0008006" key="4">
    <source>
        <dbReference type="Google" id="ProtNLM"/>
    </source>
</evidence>
<dbReference type="AlphaFoldDB" id="A0A1I6NQX0"/>
<feature type="compositionally biased region" description="Basic and acidic residues" evidence="1">
    <location>
        <begin position="105"/>
        <end position="120"/>
    </location>
</feature>
<protein>
    <recommendedName>
        <fullName evidence="4">Pentapeptide MXKDX repeat protein</fullName>
    </recommendedName>
</protein>
<evidence type="ECO:0000313" key="3">
    <source>
        <dbReference type="Proteomes" id="UP000182827"/>
    </source>
</evidence>
<sequence length="120" mass="13374">MLSATAFACPQGTTLTGGSGPNHKGGKCAPAMATTKHDKMAKQDKMMKHDQMGKQDQMMKHDQMGKQDQMMKHDQMWKQDQMMKQDSMKTNNMTDKSHKAAPVADAHKAKTETHKAVKTQ</sequence>